<feature type="domain" description="Luciferase-like" evidence="7">
    <location>
        <begin position="31"/>
        <end position="285"/>
    </location>
</feature>
<dbReference type="RefSeq" id="WP_129437854.1">
    <property type="nucleotide sequence ID" value="NZ_CP035492.1"/>
</dbReference>
<keyword evidence="2 6" id="KW-0288">FMN</keyword>
<evidence type="ECO:0000313" key="8">
    <source>
        <dbReference type="EMBL" id="QAY65360.1"/>
    </source>
</evidence>
<name>A0A4P6EQV6_9BACL</name>
<keyword evidence="4" id="KW-0503">Monooxygenase</keyword>
<evidence type="ECO:0000256" key="2">
    <source>
        <dbReference type="ARBA" id="ARBA00022643"/>
    </source>
</evidence>
<keyword evidence="9" id="KW-1185">Reference proteome</keyword>
<dbReference type="Pfam" id="PF00296">
    <property type="entry name" value="Bac_luciferase"/>
    <property type="match status" value="1"/>
</dbReference>
<organism evidence="8 9">
    <name type="scientific">Paenibacillus protaetiae</name>
    <dbReference type="NCBI Taxonomy" id="2509456"/>
    <lineage>
        <taxon>Bacteria</taxon>
        <taxon>Bacillati</taxon>
        <taxon>Bacillota</taxon>
        <taxon>Bacilli</taxon>
        <taxon>Bacillales</taxon>
        <taxon>Paenibacillaceae</taxon>
        <taxon>Paenibacillus</taxon>
    </lineage>
</organism>
<accession>A0A4P6EQV6</accession>
<dbReference type="NCBIfam" id="TIGR03860">
    <property type="entry name" value="FMN_nitrolo"/>
    <property type="match status" value="1"/>
</dbReference>
<dbReference type="InterPro" id="IPR016215">
    <property type="entry name" value="NTA_MOA"/>
</dbReference>
<dbReference type="Gene3D" id="3.20.20.30">
    <property type="entry name" value="Luciferase-like domain"/>
    <property type="match status" value="1"/>
</dbReference>
<feature type="binding site" evidence="6">
    <location>
        <position position="215"/>
    </location>
    <ligand>
        <name>FMN</name>
        <dbReference type="ChEBI" id="CHEBI:58210"/>
    </ligand>
</feature>
<dbReference type="InterPro" id="IPR051260">
    <property type="entry name" value="Diverse_substr_monoxygenases"/>
</dbReference>
<dbReference type="AlphaFoldDB" id="A0A4P6EQV6"/>
<feature type="binding site" evidence="6">
    <location>
        <position position="91"/>
    </location>
    <ligand>
        <name>FMN</name>
        <dbReference type="ChEBI" id="CHEBI:58210"/>
    </ligand>
</feature>
<dbReference type="InterPro" id="IPR011251">
    <property type="entry name" value="Luciferase-like_dom"/>
</dbReference>
<dbReference type="KEGG" id="pprt:ET464_02155"/>
<dbReference type="PANTHER" id="PTHR30011:SF16">
    <property type="entry name" value="C2H2 FINGER DOMAIN TRANSCRIPTION FACTOR (EUROFUNG)-RELATED"/>
    <property type="match status" value="1"/>
</dbReference>
<gene>
    <name evidence="8" type="ORF">ET464_02155</name>
</gene>
<dbReference type="OrthoDB" id="2505085at2"/>
<keyword evidence="1 6" id="KW-0285">Flavoprotein</keyword>
<comment type="similarity">
    <text evidence="5">Belongs to the NtaA/SnaA/DszA monooxygenase family.</text>
</comment>
<evidence type="ECO:0000256" key="5">
    <source>
        <dbReference type="ARBA" id="ARBA00033748"/>
    </source>
</evidence>
<proteinExistence type="inferred from homology"/>
<dbReference type="CDD" id="cd01095">
    <property type="entry name" value="Nitrilotriacetate_monoxgenase"/>
    <property type="match status" value="1"/>
</dbReference>
<evidence type="ECO:0000256" key="3">
    <source>
        <dbReference type="ARBA" id="ARBA00023002"/>
    </source>
</evidence>
<dbReference type="InterPro" id="IPR036661">
    <property type="entry name" value="Luciferase-like_sf"/>
</dbReference>
<dbReference type="GO" id="GO:0004497">
    <property type="term" value="F:monooxygenase activity"/>
    <property type="evidence" value="ECO:0007669"/>
    <property type="project" value="UniProtKB-KW"/>
</dbReference>
<sequence length="457" mass="51131">MSGFNQRKQAHFNVFMRGAGHHSAAWKHPDSNPQDDLSLEYYAEIARIAERGLFDSLFMADNYSGLGRRLEPFTLLSALAALTKHVGFIATVSTTYNDPYHVARKFASLDHISKGRAAWNIVTGHSREDADNLSRPEHPDVSTRYEIGEEFVEITKQLWDSWEEDALIYDRDNDVAIDRSKVHEINFKGKHYQVKGPLNIPRPPQGYPVLVQAGSSEGGKELAAKTAEVIFTAQQTLGAAQQFYGDVKARLAKYGRKPEQLLIMPGLCPIVADTEAEARDIEDEFNALLNPKQALRRLSNYFTVDLTEYSLDDLVPVDKAKPYGSITSGITSRQEVVVDAAVRDKMTLRQFIARSAAGHGHVSFTGSVLQTADFIEKWLLENGADGFNILPHLYFSGFETFVDKVVPELQNRGLFRTAYEGKTLRDNLGLERPVNRNREVWAAAKEAQKQLANSSQA</sequence>
<dbReference type="PANTHER" id="PTHR30011">
    <property type="entry name" value="ALKANESULFONATE MONOOXYGENASE-RELATED"/>
    <property type="match status" value="1"/>
</dbReference>
<protein>
    <submittedName>
        <fullName evidence="8">LLM class flavin-dependent oxidoreductase</fullName>
    </submittedName>
</protein>
<evidence type="ECO:0000259" key="7">
    <source>
        <dbReference type="Pfam" id="PF00296"/>
    </source>
</evidence>
<feature type="binding site" evidence="6">
    <location>
        <position position="216"/>
    </location>
    <ligand>
        <name>FMN</name>
        <dbReference type="ChEBI" id="CHEBI:58210"/>
    </ligand>
</feature>
<reference evidence="8 9" key="1">
    <citation type="submission" date="2019-01" db="EMBL/GenBank/DDBJ databases">
        <title>Genome sequencing of strain FW100M-2.</title>
        <authorList>
            <person name="Heo J."/>
            <person name="Kim S.-J."/>
            <person name="Kim J.-S."/>
            <person name="Hong S.-B."/>
            <person name="Kwon S.-W."/>
        </authorList>
    </citation>
    <scope>NUCLEOTIDE SEQUENCE [LARGE SCALE GENOMIC DNA]</scope>
    <source>
        <strain evidence="8 9">FW100M-2</strain>
    </source>
</reference>
<evidence type="ECO:0000256" key="4">
    <source>
        <dbReference type="ARBA" id="ARBA00023033"/>
    </source>
</evidence>
<evidence type="ECO:0000256" key="1">
    <source>
        <dbReference type="ARBA" id="ARBA00022630"/>
    </source>
</evidence>
<evidence type="ECO:0000256" key="6">
    <source>
        <dbReference type="PIRSR" id="PIRSR000337-1"/>
    </source>
</evidence>
<dbReference type="Proteomes" id="UP000293568">
    <property type="component" value="Chromosome"/>
</dbReference>
<dbReference type="EMBL" id="CP035492">
    <property type="protein sequence ID" value="QAY65360.1"/>
    <property type="molecule type" value="Genomic_DNA"/>
</dbReference>
<dbReference type="GO" id="GO:0016705">
    <property type="term" value="F:oxidoreductase activity, acting on paired donors, with incorporation or reduction of molecular oxygen"/>
    <property type="evidence" value="ECO:0007669"/>
    <property type="project" value="InterPro"/>
</dbReference>
<feature type="binding site" evidence="6">
    <location>
        <position position="61"/>
    </location>
    <ligand>
        <name>FMN</name>
        <dbReference type="ChEBI" id="CHEBI:58210"/>
    </ligand>
</feature>
<evidence type="ECO:0000313" key="9">
    <source>
        <dbReference type="Proteomes" id="UP000293568"/>
    </source>
</evidence>
<dbReference type="SUPFAM" id="SSF51679">
    <property type="entry name" value="Bacterial luciferase-like"/>
    <property type="match status" value="1"/>
</dbReference>
<keyword evidence="3" id="KW-0560">Oxidoreductase</keyword>
<feature type="binding site" evidence="6">
    <location>
        <position position="145"/>
    </location>
    <ligand>
        <name>FMN</name>
        <dbReference type="ChEBI" id="CHEBI:58210"/>
    </ligand>
</feature>
<dbReference type="PIRSF" id="PIRSF000337">
    <property type="entry name" value="NTA_MOA"/>
    <property type="match status" value="1"/>
</dbReference>